<keyword evidence="3" id="KW-1185">Reference proteome</keyword>
<accession>A0A5J5DKR9</accession>
<feature type="region of interest" description="Disordered" evidence="1">
    <location>
        <begin position="53"/>
        <end position="76"/>
    </location>
</feature>
<gene>
    <name evidence="2" type="ORF">FQN60_004745</name>
</gene>
<evidence type="ECO:0000313" key="3">
    <source>
        <dbReference type="Proteomes" id="UP000327493"/>
    </source>
</evidence>
<evidence type="ECO:0000313" key="2">
    <source>
        <dbReference type="EMBL" id="KAA8593911.1"/>
    </source>
</evidence>
<reference evidence="2 3" key="1">
    <citation type="submission" date="2019-08" db="EMBL/GenBank/DDBJ databases">
        <title>A chromosome-level genome assembly, high-density linkage maps, and genome scans reveal the genomic architecture of hybrid incompatibilities underlying speciation via character displacement in darters (Percidae: Etheostominae).</title>
        <authorList>
            <person name="Moran R.L."/>
            <person name="Catchen J.M."/>
            <person name="Fuller R.C."/>
        </authorList>
    </citation>
    <scope>NUCLEOTIDE SEQUENCE [LARGE SCALE GENOMIC DNA]</scope>
    <source>
        <strain evidence="2">EspeVRDwgs_2016</strain>
        <tissue evidence="2">Muscle</tissue>
    </source>
</reference>
<dbReference type="AlphaFoldDB" id="A0A5J5DKR9"/>
<comment type="caution">
    <text evidence="2">The sequence shown here is derived from an EMBL/GenBank/DDBJ whole genome shotgun (WGS) entry which is preliminary data.</text>
</comment>
<evidence type="ECO:0000256" key="1">
    <source>
        <dbReference type="SAM" id="MobiDB-lite"/>
    </source>
</evidence>
<name>A0A5J5DKR9_9PERO</name>
<sequence length="76" mass="8431">MSVLYYHVTHDRQPSGKLNLNARETPAAQSGQCERVSAPQSLAFDLKEHLSHPCQHGIGQSQDALPVNPRKEEAVR</sequence>
<dbReference type="Proteomes" id="UP000327493">
    <property type="component" value="Chromosome 3"/>
</dbReference>
<dbReference type="EMBL" id="VOFY01000003">
    <property type="protein sequence ID" value="KAA8593911.1"/>
    <property type="molecule type" value="Genomic_DNA"/>
</dbReference>
<organism evidence="2 3">
    <name type="scientific">Etheostoma spectabile</name>
    <name type="common">orangethroat darter</name>
    <dbReference type="NCBI Taxonomy" id="54343"/>
    <lineage>
        <taxon>Eukaryota</taxon>
        <taxon>Metazoa</taxon>
        <taxon>Chordata</taxon>
        <taxon>Craniata</taxon>
        <taxon>Vertebrata</taxon>
        <taxon>Euteleostomi</taxon>
        <taxon>Actinopterygii</taxon>
        <taxon>Neopterygii</taxon>
        <taxon>Teleostei</taxon>
        <taxon>Neoteleostei</taxon>
        <taxon>Acanthomorphata</taxon>
        <taxon>Eupercaria</taxon>
        <taxon>Perciformes</taxon>
        <taxon>Percoidei</taxon>
        <taxon>Percidae</taxon>
        <taxon>Etheostomatinae</taxon>
        <taxon>Etheostoma</taxon>
    </lineage>
</organism>
<protein>
    <submittedName>
        <fullName evidence="2">Uncharacterized protein</fullName>
    </submittedName>
</protein>
<proteinExistence type="predicted"/>